<evidence type="ECO:0000256" key="2">
    <source>
        <dbReference type="ARBA" id="ARBA00022670"/>
    </source>
</evidence>
<dbReference type="PROSITE" id="PS00136">
    <property type="entry name" value="SUBTILASE_ASP"/>
    <property type="match status" value="1"/>
</dbReference>
<dbReference type="GO" id="GO:0004252">
    <property type="term" value="F:serine-type endopeptidase activity"/>
    <property type="evidence" value="ECO:0007669"/>
    <property type="project" value="UniProtKB-UniRule"/>
</dbReference>
<protein>
    <submittedName>
        <fullName evidence="8">Protease</fullName>
    </submittedName>
</protein>
<feature type="domain" description="Peptidase S8/S53" evidence="7">
    <location>
        <begin position="427"/>
        <end position="550"/>
    </location>
</feature>
<dbReference type="SUPFAM" id="SSF52743">
    <property type="entry name" value="Subtilisin-like"/>
    <property type="match status" value="1"/>
</dbReference>
<dbReference type="InterPro" id="IPR000209">
    <property type="entry name" value="Peptidase_S8/S53_dom"/>
</dbReference>
<dbReference type="InterPro" id="IPR017310">
    <property type="entry name" value="Pept_S8A_subtilisin_clostridia"/>
</dbReference>
<dbReference type="GO" id="GO:0006508">
    <property type="term" value="P:proteolysis"/>
    <property type="evidence" value="ECO:0007669"/>
    <property type="project" value="UniProtKB-KW"/>
</dbReference>
<accession>A0A2Z4UBA6</accession>
<keyword evidence="3 6" id="KW-0378">Hydrolase</keyword>
<dbReference type="PRINTS" id="PR00723">
    <property type="entry name" value="SUBTILISIN"/>
</dbReference>
<dbReference type="InterPro" id="IPR036852">
    <property type="entry name" value="Peptidase_S8/S53_dom_sf"/>
</dbReference>
<dbReference type="Pfam" id="PF00082">
    <property type="entry name" value="Peptidase_S8"/>
    <property type="match status" value="2"/>
</dbReference>
<proteinExistence type="inferred from homology"/>
<evidence type="ECO:0000256" key="3">
    <source>
        <dbReference type="ARBA" id="ARBA00022801"/>
    </source>
</evidence>
<dbReference type="CDD" id="cd07478">
    <property type="entry name" value="Peptidases_S8_CspA-like"/>
    <property type="match status" value="1"/>
</dbReference>
<evidence type="ECO:0000256" key="6">
    <source>
        <dbReference type="PROSITE-ProRule" id="PRU01240"/>
    </source>
</evidence>
<evidence type="ECO:0000256" key="4">
    <source>
        <dbReference type="ARBA" id="ARBA00022825"/>
    </source>
</evidence>
<dbReference type="OrthoDB" id="9762689at2"/>
<feature type="active site" description="Charge relay system" evidence="5 6">
    <location>
        <position position="172"/>
    </location>
</feature>
<evidence type="ECO:0000313" key="8">
    <source>
        <dbReference type="EMBL" id="AWY98343.1"/>
    </source>
</evidence>
<dbReference type="PIRSF" id="PIRSF037894">
    <property type="entry name" value="Subtilisin_rel_CspABC"/>
    <property type="match status" value="1"/>
</dbReference>
<dbReference type="InterPro" id="IPR034045">
    <property type="entry name" value="Pep_S8_CspA-like"/>
</dbReference>
<comment type="similarity">
    <text evidence="1 6">Belongs to the peptidase S8 family.</text>
</comment>
<keyword evidence="9" id="KW-1185">Reference proteome</keyword>
<evidence type="ECO:0000256" key="1">
    <source>
        <dbReference type="ARBA" id="ARBA00011073"/>
    </source>
</evidence>
<evidence type="ECO:0000259" key="7">
    <source>
        <dbReference type="Pfam" id="PF00082"/>
    </source>
</evidence>
<dbReference type="InterPro" id="IPR023827">
    <property type="entry name" value="Peptidase_S8_Asp-AS"/>
</dbReference>
<feature type="active site" description="Charge relay system" evidence="5 6">
    <location>
        <position position="495"/>
    </location>
</feature>
<dbReference type="AlphaFoldDB" id="A0A2Z4UBA6"/>
<feature type="domain" description="Peptidase S8/S53" evidence="7">
    <location>
        <begin position="95"/>
        <end position="290"/>
    </location>
</feature>
<dbReference type="InterPro" id="IPR050131">
    <property type="entry name" value="Peptidase_S8_subtilisin-like"/>
</dbReference>
<dbReference type="Gene3D" id="2.60.120.1290">
    <property type="match status" value="1"/>
</dbReference>
<keyword evidence="2 6" id="KW-0645">Protease</keyword>
<dbReference type="RefSeq" id="WP_111919832.1">
    <property type="nucleotide sequence ID" value="NZ_CAUWHR010000007.1"/>
</dbReference>
<dbReference type="PANTHER" id="PTHR43806">
    <property type="entry name" value="PEPTIDASE S8"/>
    <property type="match status" value="1"/>
</dbReference>
<feature type="active site" description="Charge relay system" evidence="5 6">
    <location>
        <position position="104"/>
    </location>
</feature>
<dbReference type="PANTHER" id="PTHR43806:SF11">
    <property type="entry name" value="CEREVISIN-RELATED"/>
    <property type="match status" value="1"/>
</dbReference>
<organism evidence="8 9">
    <name type="scientific">Blautia argi</name>
    <dbReference type="NCBI Taxonomy" id="1912897"/>
    <lineage>
        <taxon>Bacteria</taxon>
        <taxon>Bacillati</taxon>
        <taxon>Bacillota</taxon>
        <taxon>Clostridia</taxon>
        <taxon>Lachnospirales</taxon>
        <taxon>Lachnospiraceae</taxon>
        <taxon>Blautia</taxon>
    </lineage>
</organism>
<dbReference type="EMBL" id="CP030280">
    <property type="protein sequence ID" value="AWY98343.1"/>
    <property type="molecule type" value="Genomic_DNA"/>
</dbReference>
<evidence type="ECO:0000313" key="9">
    <source>
        <dbReference type="Proteomes" id="UP000250003"/>
    </source>
</evidence>
<dbReference type="KEGG" id="blau:DQQ01_09490"/>
<dbReference type="Gene3D" id="3.40.50.200">
    <property type="entry name" value="Peptidase S8/S53 domain"/>
    <property type="match status" value="1"/>
</dbReference>
<dbReference type="Proteomes" id="UP000250003">
    <property type="component" value="Chromosome"/>
</dbReference>
<gene>
    <name evidence="8" type="ORF">DQQ01_09490</name>
</gene>
<keyword evidence="4 6" id="KW-0720">Serine protease</keyword>
<sequence length="564" mass="62095">MPSIKEMILSEEYTDLILPLYSGFLEDYKDYGAQIFNEYYGIIHYPLAEEFFQNYYDYGFFYNTVPKLFTLLNSASLDASGITAVQTQPVLNLKGKNVLIGFLDTGIDFTHKAFRKRDGSSRIYGIWDQTVQSGTPPYDLQYGSSYTKEDLDAALQREDPFSLVPSRDENGHGTALAGIAAGSEALEEDFTGAAPEAMIAAVKLKEAKNYLKELFYVTGDAPAYQSTDIMMGIRYLLRLADELKKPLVLCLGVGSNQGAHSGTSPLDSMLSATDNYRGVYAVTAAGNEAGKAHHYYGTALNSQDYDAVEILVDPNTRGFCVELWGQPPEVYAVGFESPLGEVVPKITPRISYSENISFILEDTTIFVTSEIVQTVSGHQLLFMRFSNPTPGSWKIRVYTSSFNSGDYHMWLPITGFADPDVTFLRPNPDTTLTVPAASPSSITTASYNAYNNSLMLNSSRGFTRTGQIKPDITAPGVNLLAPAPKNRYVTITGTSAASALTAGGCALLIEWGMRRTPPRIFNNSELKSLLIRGAQRSSDKLYPNREWGYGTLNIYQVFSSFLPS</sequence>
<evidence type="ECO:0000256" key="5">
    <source>
        <dbReference type="PIRSR" id="PIRSR615500-1"/>
    </source>
</evidence>
<dbReference type="InterPro" id="IPR015500">
    <property type="entry name" value="Peptidase_S8_subtilisin-rel"/>
</dbReference>
<name>A0A2Z4UBA6_9FIRM</name>
<dbReference type="PROSITE" id="PS51892">
    <property type="entry name" value="SUBTILASE"/>
    <property type="match status" value="1"/>
</dbReference>
<reference evidence="9" key="1">
    <citation type="submission" date="2018-06" db="EMBL/GenBank/DDBJ databases">
        <title>Description of Blautia argi sp. nov., a new anaerobic isolated from dog feces.</title>
        <authorList>
            <person name="Chang Y.-H."/>
            <person name="Paek J."/>
            <person name="Shin Y."/>
        </authorList>
    </citation>
    <scope>NUCLEOTIDE SEQUENCE [LARGE SCALE GENOMIC DNA]</scope>
    <source>
        <strain evidence="9">KCTC 15426</strain>
    </source>
</reference>